<name>A0AAW1THV4_9CUCU</name>
<feature type="chain" id="PRO_5043116186" description="Lipocalin/cytosolic fatty-acid binding domain-containing protein" evidence="6">
    <location>
        <begin position="25"/>
        <end position="202"/>
    </location>
</feature>
<keyword evidence="6" id="KW-0732">Signal</keyword>
<gene>
    <name evidence="8" type="ORF">WA026_003037</name>
</gene>
<dbReference type="Gene3D" id="2.40.128.20">
    <property type="match status" value="1"/>
</dbReference>
<evidence type="ECO:0000256" key="3">
    <source>
        <dbReference type="ARBA" id="ARBA00022525"/>
    </source>
</evidence>
<evidence type="ECO:0000259" key="7">
    <source>
        <dbReference type="Pfam" id="PF00061"/>
    </source>
</evidence>
<evidence type="ECO:0000256" key="1">
    <source>
        <dbReference type="ARBA" id="ARBA00004613"/>
    </source>
</evidence>
<dbReference type="GO" id="GO:0006629">
    <property type="term" value="P:lipid metabolic process"/>
    <property type="evidence" value="ECO:0007669"/>
    <property type="project" value="TreeGrafter"/>
</dbReference>
<comment type="caution">
    <text evidence="8">The sequence shown here is derived from an EMBL/GenBank/DDBJ whole genome shotgun (WGS) entry which is preliminary data.</text>
</comment>
<evidence type="ECO:0000313" key="8">
    <source>
        <dbReference type="EMBL" id="KAK9869284.1"/>
    </source>
</evidence>
<feature type="domain" description="Lipocalin/cytosolic fatty-acid binding" evidence="7">
    <location>
        <begin position="48"/>
        <end position="196"/>
    </location>
</feature>
<dbReference type="Proteomes" id="UP001431783">
    <property type="component" value="Unassembled WGS sequence"/>
</dbReference>
<reference evidence="8 9" key="1">
    <citation type="submission" date="2023-03" db="EMBL/GenBank/DDBJ databases">
        <title>Genome insight into feeding habits of ladybird beetles.</title>
        <authorList>
            <person name="Li H.-S."/>
            <person name="Huang Y.-H."/>
            <person name="Pang H."/>
        </authorList>
    </citation>
    <scope>NUCLEOTIDE SEQUENCE [LARGE SCALE GENOMIC DNA]</scope>
    <source>
        <strain evidence="8">SYSU_2023b</strain>
        <tissue evidence="8">Whole body</tissue>
    </source>
</reference>
<dbReference type="InterPro" id="IPR012674">
    <property type="entry name" value="Calycin"/>
</dbReference>
<feature type="signal peptide" evidence="6">
    <location>
        <begin position="1"/>
        <end position="24"/>
    </location>
</feature>
<dbReference type="GO" id="GO:0034632">
    <property type="term" value="F:retinol transmembrane transporter activity"/>
    <property type="evidence" value="ECO:0007669"/>
    <property type="project" value="InterPro"/>
</dbReference>
<keyword evidence="4" id="KW-0683">Retinol-binding</keyword>
<dbReference type="GO" id="GO:0005737">
    <property type="term" value="C:cytoplasm"/>
    <property type="evidence" value="ECO:0007669"/>
    <property type="project" value="TreeGrafter"/>
</dbReference>
<comment type="similarity">
    <text evidence="2 6">Belongs to the calycin superfamily. Lipocalin family.</text>
</comment>
<dbReference type="AlphaFoldDB" id="A0AAW1THV4"/>
<sequence length="202" mass="23471">MLEETSIMFYLAALLTVLILEVRTELPVRDDCPCVSVQQNFDVEKFMGVWFLQAQYPEIWGAKSRCYKDELTLKDNNTIELVTSKIHEKSGKEHKETVTLTPAGETNEKEAKFEVNIPTIKMDPPFPFWIVSTDYNSYAIVWSCRELKLKRNKMSMRRLWLVTRDKKPADDILEKMHKIVLAQGLDDSHLELTDNTDCNIKP</sequence>
<dbReference type="GO" id="GO:0005615">
    <property type="term" value="C:extracellular space"/>
    <property type="evidence" value="ECO:0007669"/>
    <property type="project" value="UniProtKB-ARBA"/>
</dbReference>
<keyword evidence="3" id="KW-0964">Secreted</keyword>
<dbReference type="SUPFAM" id="SSF50814">
    <property type="entry name" value="Lipocalins"/>
    <property type="match status" value="1"/>
</dbReference>
<evidence type="ECO:0000256" key="4">
    <source>
        <dbReference type="ARBA" id="ARBA00023072"/>
    </source>
</evidence>
<comment type="subcellular location">
    <subcellularLocation>
        <location evidence="1">Secreted</location>
    </subcellularLocation>
</comment>
<dbReference type="GO" id="GO:0019841">
    <property type="term" value="F:retinol binding"/>
    <property type="evidence" value="ECO:0007669"/>
    <property type="project" value="UniProtKB-KW"/>
</dbReference>
<dbReference type="GO" id="GO:0000302">
    <property type="term" value="P:response to reactive oxygen species"/>
    <property type="evidence" value="ECO:0007669"/>
    <property type="project" value="TreeGrafter"/>
</dbReference>
<dbReference type="PANTHER" id="PTHR10612:SF34">
    <property type="entry name" value="APOLIPOPROTEIN D"/>
    <property type="match status" value="1"/>
</dbReference>
<dbReference type="PIRSF" id="PIRSF036893">
    <property type="entry name" value="Lipocalin_ApoD"/>
    <property type="match status" value="1"/>
</dbReference>
<evidence type="ECO:0000313" key="9">
    <source>
        <dbReference type="Proteomes" id="UP001431783"/>
    </source>
</evidence>
<organism evidence="8 9">
    <name type="scientific">Henosepilachna vigintioctopunctata</name>
    <dbReference type="NCBI Taxonomy" id="420089"/>
    <lineage>
        <taxon>Eukaryota</taxon>
        <taxon>Metazoa</taxon>
        <taxon>Ecdysozoa</taxon>
        <taxon>Arthropoda</taxon>
        <taxon>Hexapoda</taxon>
        <taxon>Insecta</taxon>
        <taxon>Pterygota</taxon>
        <taxon>Neoptera</taxon>
        <taxon>Endopterygota</taxon>
        <taxon>Coleoptera</taxon>
        <taxon>Polyphaga</taxon>
        <taxon>Cucujiformia</taxon>
        <taxon>Coccinelloidea</taxon>
        <taxon>Coccinellidae</taxon>
        <taxon>Epilachninae</taxon>
        <taxon>Epilachnini</taxon>
        <taxon>Henosepilachna</taxon>
    </lineage>
</organism>
<keyword evidence="5" id="KW-1015">Disulfide bond</keyword>
<keyword evidence="9" id="KW-1185">Reference proteome</keyword>
<accession>A0AAW1THV4</accession>
<evidence type="ECO:0000256" key="5">
    <source>
        <dbReference type="ARBA" id="ARBA00023157"/>
    </source>
</evidence>
<evidence type="ECO:0000256" key="6">
    <source>
        <dbReference type="PIRNR" id="PIRNR036893"/>
    </source>
</evidence>
<dbReference type="InterPro" id="IPR022271">
    <property type="entry name" value="Lipocalin_ApoD"/>
</dbReference>
<evidence type="ECO:0000256" key="2">
    <source>
        <dbReference type="ARBA" id="ARBA00006889"/>
    </source>
</evidence>
<dbReference type="EMBL" id="JARQZJ010000001">
    <property type="protein sequence ID" value="KAK9869284.1"/>
    <property type="molecule type" value="Genomic_DNA"/>
</dbReference>
<dbReference type="Pfam" id="PF00061">
    <property type="entry name" value="Lipocalin"/>
    <property type="match status" value="1"/>
</dbReference>
<protein>
    <recommendedName>
        <fullName evidence="7">Lipocalin/cytosolic fatty-acid binding domain-containing protein</fullName>
    </recommendedName>
</protein>
<dbReference type="InterPro" id="IPR000566">
    <property type="entry name" value="Lipocln_cytosolic_FA-bd_dom"/>
</dbReference>
<proteinExistence type="inferred from homology"/>
<dbReference type="PANTHER" id="PTHR10612">
    <property type="entry name" value="APOLIPOPROTEIN D"/>
    <property type="match status" value="1"/>
</dbReference>
<dbReference type="InterPro" id="IPR002449">
    <property type="entry name" value="Retinol-bd/Purpurin"/>
</dbReference>
<dbReference type="PRINTS" id="PR01174">
    <property type="entry name" value="RETINOLBNDNG"/>
</dbReference>